<dbReference type="Gene3D" id="3.90.1310.10">
    <property type="entry name" value="Penicillin-binding protein 2a (Domain 2)"/>
    <property type="match status" value="1"/>
</dbReference>
<dbReference type="InterPro" id="IPR050515">
    <property type="entry name" value="Beta-lactam/transpept"/>
</dbReference>
<evidence type="ECO:0000256" key="1">
    <source>
        <dbReference type="ARBA" id="ARBA00004370"/>
    </source>
</evidence>
<dbReference type="GO" id="GO:0071555">
    <property type="term" value="P:cell wall organization"/>
    <property type="evidence" value="ECO:0007669"/>
    <property type="project" value="TreeGrafter"/>
</dbReference>
<evidence type="ECO:0000313" key="8">
    <source>
        <dbReference type="Proteomes" id="UP000238358"/>
    </source>
</evidence>
<organism evidence="6 8">
    <name type="scientific">Megasphaera elsdenii</name>
    <dbReference type="NCBI Taxonomy" id="907"/>
    <lineage>
        <taxon>Bacteria</taxon>
        <taxon>Bacillati</taxon>
        <taxon>Bacillota</taxon>
        <taxon>Negativicutes</taxon>
        <taxon>Veillonellales</taxon>
        <taxon>Veillonellaceae</taxon>
        <taxon>Megasphaera</taxon>
    </lineage>
</organism>
<dbReference type="SUPFAM" id="SSF56519">
    <property type="entry name" value="Penicillin binding protein dimerisation domain"/>
    <property type="match status" value="1"/>
</dbReference>
<evidence type="ECO:0000313" key="7">
    <source>
        <dbReference type="EMBL" id="NMK39456.1"/>
    </source>
</evidence>
<dbReference type="Gene3D" id="3.30.450.330">
    <property type="match status" value="1"/>
</dbReference>
<dbReference type="EMBL" id="CP027569">
    <property type="protein sequence ID" value="AVO27414.1"/>
    <property type="molecule type" value="Genomic_DNA"/>
</dbReference>
<dbReference type="SUPFAM" id="SSF56601">
    <property type="entry name" value="beta-lactamase/transpeptidase-like"/>
    <property type="match status" value="1"/>
</dbReference>
<dbReference type="InterPro" id="IPR012338">
    <property type="entry name" value="Beta-lactam/transpept-like"/>
</dbReference>
<dbReference type="Pfam" id="PF03793">
    <property type="entry name" value="PASTA"/>
    <property type="match status" value="1"/>
</dbReference>
<keyword evidence="4" id="KW-0812">Transmembrane</keyword>
<dbReference type="Pfam" id="PF03717">
    <property type="entry name" value="PBP_dimer"/>
    <property type="match status" value="1"/>
</dbReference>
<dbReference type="OrthoDB" id="9770103at2"/>
<reference evidence="7 9" key="2">
    <citation type="submission" date="2020-04" db="EMBL/GenBank/DDBJ databases">
        <authorList>
            <person name="Hitch T.C.A."/>
            <person name="Wylensek D."/>
            <person name="Clavel T."/>
        </authorList>
    </citation>
    <scope>NUCLEOTIDE SEQUENCE [LARGE SCALE GENOMIC DNA]</scope>
    <source>
        <strain evidence="7 9">WCA-386-APC-2A</strain>
    </source>
</reference>
<comment type="similarity">
    <text evidence="2">Belongs to the transpeptidase family.</text>
</comment>
<accession>A0A2S0M7G5</accession>
<dbReference type="InterPro" id="IPR001460">
    <property type="entry name" value="PCN-bd_Tpept"/>
</dbReference>
<protein>
    <submittedName>
        <fullName evidence="6">PASTA domain-containing protein</fullName>
    </submittedName>
</protein>
<dbReference type="Proteomes" id="UP000536773">
    <property type="component" value="Unassembled WGS sequence"/>
</dbReference>
<dbReference type="AlphaFoldDB" id="A0A2S0M7G5"/>
<evidence type="ECO:0000313" key="6">
    <source>
        <dbReference type="EMBL" id="AVO27414.1"/>
    </source>
</evidence>
<feature type="domain" description="PASTA" evidence="5">
    <location>
        <begin position="603"/>
        <end position="662"/>
    </location>
</feature>
<evidence type="ECO:0000259" key="5">
    <source>
        <dbReference type="PROSITE" id="PS51178"/>
    </source>
</evidence>
<keyword evidence="4" id="KW-1133">Transmembrane helix</keyword>
<reference evidence="6 8" key="1">
    <citation type="journal article" date="2018" name="Genome Announc.">
        <title>Complete genomes of two Megasphaera elsdenii strains, NCIMB 702410 and ATCC 25940.</title>
        <authorList>
            <person name="Hatmaker E.A."/>
            <person name="O'Dell K."/>
            <person name="Riley L.A."/>
            <person name="Klingeman D.M."/>
            <person name="Guss A.M."/>
        </authorList>
    </citation>
    <scope>NUCLEOTIDE SEQUENCE [LARGE SCALE GENOMIC DNA]</scope>
    <source>
        <strain evidence="6 8">NCIMB702410</strain>
    </source>
</reference>
<dbReference type="InterPro" id="IPR005543">
    <property type="entry name" value="PASTA_dom"/>
</dbReference>
<dbReference type="PANTHER" id="PTHR30627">
    <property type="entry name" value="PEPTIDOGLYCAN D,D-TRANSPEPTIDASE"/>
    <property type="match status" value="1"/>
</dbReference>
<dbReference type="PANTHER" id="PTHR30627:SF1">
    <property type="entry name" value="PEPTIDOGLYCAN D,D-TRANSPEPTIDASE FTSI"/>
    <property type="match status" value="1"/>
</dbReference>
<evidence type="ECO:0000256" key="4">
    <source>
        <dbReference type="SAM" id="Phobius"/>
    </source>
</evidence>
<dbReference type="SUPFAM" id="SSF54184">
    <property type="entry name" value="Penicillin-binding protein 2x (pbp-2x), c-terminal domain"/>
    <property type="match status" value="1"/>
</dbReference>
<evidence type="ECO:0000313" key="9">
    <source>
        <dbReference type="Proteomes" id="UP000536773"/>
    </source>
</evidence>
<dbReference type="Gene3D" id="3.40.710.10">
    <property type="entry name" value="DD-peptidase/beta-lactamase superfamily"/>
    <property type="match status" value="1"/>
</dbReference>
<dbReference type="CDD" id="cd06575">
    <property type="entry name" value="PASTA_Pbp2x-like_2"/>
    <property type="match status" value="1"/>
</dbReference>
<gene>
    <name evidence="6" type="ORF">C6Y28_07285</name>
    <name evidence="7" type="ORF">HG933_08760</name>
</gene>
<dbReference type="SMART" id="SM00740">
    <property type="entry name" value="PASTA"/>
    <property type="match status" value="1"/>
</dbReference>
<name>A0A2S0M7G5_MEGEL</name>
<keyword evidence="3 4" id="KW-0472">Membrane</keyword>
<sequence>MKGQGIMDKNEKTLKHRICIRMIICMGIFALIGAGIVRNLFREQVINHELRVAEAQEQTQVERNLQSPRGMILDRNGKVLAISEMSKSLYADPTMLNEDPAVVADLLAPYLRIPKDVIEHRLKEDTAFVWLDRQMDHEKYEAVESIIKEEKLHGLAFRDENRRFYPNGSMAAQVIGFVGENDHGLEGIEMMLDDEIRGSKQTFRLQTDNHNIPVFSSALKRILPDKERSVCLTLDSTIQYVAEKGLDGIMSRSHPFGASIIVMDPKTGEILAMASRPTYDPNDYSKGNKEAYKNRAVVNVYEPGSTFKPLMAAAALDSGKWHLGDIYHDKGSIHVADRTIYNWDHKGMGDVTLREIIMYSINTGMVHVAVTTGGKTLTNYARRFGFGTITGIELSGEQEGILFDPDKMSIVDTATMGIGQSIAVTPLQMVQAFSAIANGGHMMKPFLVKEIDNPDGSIYKKTEPKEVGQPINAGTAEAISKFMGEEVSIGGGQSAKIEGYRFGGKTGTAQKKTEDSTGYADGQYVGSFIGFGPLEDPRFLVLIVVDDPKGVYYGAQVAAPVFKEMMTEIVRMKGIRPTEEMNQKPVGPVVTTPARTIPPVHISSDGVLMPSFIGWSTREVNDWLNEAGLGFIPKGMGKAIQQSPKAGSYAPQGSDVTVIFKRNP</sequence>
<dbReference type="GO" id="GO:0008658">
    <property type="term" value="F:penicillin binding"/>
    <property type="evidence" value="ECO:0007669"/>
    <property type="project" value="InterPro"/>
</dbReference>
<dbReference type="InterPro" id="IPR036138">
    <property type="entry name" value="PBP_dimer_sf"/>
</dbReference>
<dbReference type="EMBL" id="JABBJH010000011">
    <property type="protein sequence ID" value="NMK39456.1"/>
    <property type="molecule type" value="Genomic_DNA"/>
</dbReference>
<evidence type="ECO:0000256" key="2">
    <source>
        <dbReference type="ARBA" id="ARBA00007171"/>
    </source>
</evidence>
<comment type="subcellular location">
    <subcellularLocation>
        <location evidence="1">Membrane</location>
    </subcellularLocation>
</comment>
<dbReference type="Pfam" id="PF00905">
    <property type="entry name" value="Transpeptidase"/>
    <property type="match status" value="1"/>
</dbReference>
<proteinExistence type="inferred from homology"/>
<dbReference type="GO" id="GO:0005886">
    <property type="term" value="C:plasma membrane"/>
    <property type="evidence" value="ECO:0007669"/>
    <property type="project" value="TreeGrafter"/>
</dbReference>
<dbReference type="InterPro" id="IPR005311">
    <property type="entry name" value="PBP_dimer"/>
</dbReference>
<evidence type="ECO:0000256" key="3">
    <source>
        <dbReference type="ARBA" id="ARBA00023136"/>
    </source>
</evidence>
<feature type="transmembrane region" description="Helical" evidence="4">
    <location>
        <begin position="20"/>
        <end position="41"/>
    </location>
</feature>
<dbReference type="PROSITE" id="PS51178">
    <property type="entry name" value="PASTA"/>
    <property type="match status" value="1"/>
</dbReference>
<dbReference type="Proteomes" id="UP000238358">
    <property type="component" value="Chromosome"/>
</dbReference>